<evidence type="ECO:0000259" key="2">
    <source>
        <dbReference type="Pfam" id="PF15978"/>
    </source>
</evidence>
<dbReference type="RefSeq" id="WP_023558687.1">
    <property type="nucleotide sequence ID" value="NZ_KI629786.1"/>
</dbReference>
<dbReference type="Pfam" id="PF06527">
    <property type="entry name" value="TniQ"/>
    <property type="match status" value="1"/>
</dbReference>
<sequence length="634" mass="74724">MENIMFFPTPLPNEDFRSILYRYHMYSLNREITDTNIELFGSKSKFTVFPRSLEILLQKLPFCKELQAQTIIEKHTLLPTFLPFLSESRTNSILKDILHRAELEEICVGKLVGSKYGKSVSEEIKYCPQCIEEDWEIYGVSYIHREHQYAFIHTCFKHSVDLITQCDDCGTELMYTPILGRCKSGHNIMYRKSSNMNDQFEKELHMDLKFLFIHSTEIKLWLFKQRFWEYLNVKGFLKIGGKQIRQQVFIKEFLNAFTHEQFLRMGIEINYIKKWNSIERILGYKTDPLVVNVPLSLLLIKFLAGSLERFILKPVPFVSEIPFGNGPWVCKNKNCPEYMQSTIHKCARTKNGLGGIKGQFICECCQAGYVMEWKKGSVIKRSRYRNNVFFSKAKEDQVVHLLGEGETLGRIATKLFCSVDFVRKVAKEHSMSMQFKLLIVGNEIAATSEISEESQQKKQYRQTIVNFMQRNPEFSRNQILTKYRKEYAWLRRNDAIWFEENLPLSKSFVRFDWNEFDVTLEKKIRDSAKKLIESNPNTRVGKYSIMATLSKKEVGRLKTYIQHLPKSNNALIECSETKEQYQLRHLPALVWQLKTYYNYKQITVETIQAYRRSYRGITDDFKIVISERLRELNE</sequence>
<comment type="caution">
    <text evidence="3">The sequence shown here is derived from an EMBL/GenBank/DDBJ whole genome shotgun (WGS) entry which is preliminary data.</text>
</comment>
<evidence type="ECO:0000313" key="4">
    <source>
        <dbReference type="Proteomes" id="UP000017973"/>
    </source>
</evidence>
<organism evidence="3 4">
    <name type="scientific">Brevibacillus panacihumi W25</name>
    <dbReference type="NCBI Taxonomy" id="1408254"/>
    <lineage>
        <taxon>Bacteria</taxon>
        <taxon>Bacillati</taxon>
        <taxon>Bacillota</taxon>
        <taxon>Bacilli</taxon>
        <taxon>Bacillales</taxon>
        <taxon>Paenibacillaceae</taxon>
        <taxon>Brevibacillus</taxon>
    </lineage>
</organism>
<dbReference type="eggNOG" id="COG3677">
    <property type="taxonomic scope" value="Bacteria"/>
</dbReference>
<dbReference type="HOGENOM" id="CLU_417229_0_0_9"/>
<name>V6M2S0_9BACL</name>
<evidence type="ECO:0000259" key="1">
    <source>
        <dbReference type="Pfam" id="PF06527"/>
    </source>
</evidence>
<protein>
    <submittedName>
        <fullName evidence="3">Uncharacterized protein</fullName>
    </submittedName>
</protein>
<reference evidence="3 4" key="1">
    <citation type="journal article" date="2014" name="Genome Announc.">
        <title>Draft Genome Sequence of Brevibacillus panacihumi Strain W25, a Halotolerant Hydrocarbon-Degrading Bacterium.</title>
        <authorList>
            <person name="Wang X."/>
            <person name="Jin D."/>
            <person name="Zhou L."/>
            <person name="Wu L."/>
            <person name="An W."/>
            <person name="Chen Y."/>
            <person name="Zhao L."/>
        </authorList>
    </citation>
    <scope>NUCLEOTIDE SEQUENCE [LARGE SCALE GENOMIC DNA]</scope>
    <source>
        <strain evidence="3 4">W25</strain>
    </source>
</reference>
<dbReference type="InterPro" id="IPR032750">
    <property type="entry name" value="TnsD_C"/>
</dbReference>
<dbReference type="STRING" id="1408254.T458_24525"/>
<evidence type="ECO:0000313" key="3">
    <source>
        <dbReference type="EMBL" id="EST52180.1"/>
    </source>
</evidence>
<dbReference type="Pfam" id="PF15978">
    <property type="entry name" value="TnsD"/>
    <property type="match status" value="1"/>
</dbReference>
<keyword evidence="4" id="KW-1185">Reference proteome</keyword>
<proteinExistence type="predicted"/>
<dbReference type="EMBL" id="AYJU01000018">
    <property type="protein sequence ID" value="EST52180.1"/>
    <property type="molecule type" value="Genomic_DNA"/>
</dbReference>
<dbReference type="Proteomes" id="UP000017973">
    <property type="component" value="Unassembled WGS sequence"/>
</dbReference>
<gene>
    <name evidence="3" type="ORF">T458_24525</name>
</gene>
<dbReference type="AlphaFoldDB" id="V6M2S0"/>
<accession>V6M2S0</accession>
<dbReference type="OrthoDB" id="470139at2"/>
<dbReference type="PATRIC" id="fig|1408254.3.peg.4810"/>
<feature type="domain" description="TniQ" evidence="1">
    <location>
        <begin position="6"/>
        <end position="162"/>
    </location>
</feature>
<feature type="domain" description="Transposon Tn7 transposition protein TnsD C-terminal" evidence="2">
    <location>
        <begin position="218"/>
        <end position="571"/>
    </location>
</feature>
<dbReference type="InterPro" id="IPR009492">
    <property type="entry name" value="TniQ"/>
</dbReference>